<dbReference type="Gene3D" id="1.10.1200.210">
    <property type="entry name" value="Chaperonin-like RbcX"/>
    <property type="match status" value="1"/>
</dbReference>
<comment type="caution">
    <text evidence="8">The sequence shown here is derived from an EMBL/GenBank/DDBJ whole genome shotgun (WGS) entry which is preliminary data.</text>
</comment>
<evidence type="ECO:0000313" key="9">
    <source>
        <dbReference type="Proteomes" id="UP000664859"/>
    </source>
</evidence>
<evidence type="ECO:0000256" key="1">
    <source>
        <dbReference type="ARBA" id="ARBA00022527"/>
    </source>
</evidence>
<feature type="domain" description="Alpha-type protein kinase" evidence="7">
    <location>
        <begin position="8"/>
        <end position="220"/>
    </location>
</feature>
<dbReference type="PROSITE" id="PS51158">
    <property type="entry name" value="ALPHA_KINASE"/>
    <property type="match status" value="1"/>
</dbReference>
<dbReference type="SMART" id="SM00811">
    <property type="entry name" value="Alpha_kinase"/>
    <property type="match status" value="1"/>
</dbReference>
<dbReference type="InterPro" id="IPR051852">
    <property type="entry name" value="Alpha-type_PK"/>
</dbReference>
<dbReference type="AlphaFoldDB" id="A0A836CAL6"/>
<organism evidence="8 9">
    <name type="scientific">Tribonema minus</name>
    <dbReference type="NCBI Taxonomy" id="303371"/>
    <lineage>
        <taxon>Eukaryota</taxon>
        <taxon>Sar</taxon>
        <taxon>Stramenopiles</taxon>
        <taxon>Ochrophyta</taxon>
        <taxon>PX clade</taxon>
        <taxon>Xanthophyceae</taxon>
        <taxon>Tribonematales</taxon>
        <taxon>Tribonemataceae</taxon>
        <taxon>Tribonema</taxon>
    </lineage>
</organism>
<dbReference type="SUPFAM" id="SSF158615">
    <property type="entry name" value="RbcX-like"/>
    <property type="match status" value="1"/>
</dbReference>
<evidence type="ECO:0000256" key="5">
    <source>
        <dbReference type="ARBA" id="ARBA00022840"/>
    </source>
</evidence>
<dbReference type="InterPro" id="IPR038052">
    <property type="entry name" value="Chaperonin_RbcX_sf"/>
</dbReference>
<dbReference type="EMBL" id="JAFCMP010000513">
    <property type="protein sequence ID" value="KAG5178704.1"/>
    <property type="molecule type" value="Genomic_DNA"/>
</dbReference>
<dbReference type="InterPro" id="IPR011009">
    <property type="entry name" value="Kinase-like_dom_sf"/>
</dbReference>
<feature type="region of interest" description="Disordered" evidence="6">
    <location>
        <begin position="213"/>
        <end position="243"/>
    </location>
</feature>
<keyword evidence="9" id="KW-1185">Reference proteome</keyword>
<accession>A0A836CAL6</accession>
<evidence type="ECO:0000313" key="8">
    <source>
        <dbReference type="EMBL" id="KAG5178704.1"/>
    </source>
</evidence>
<keyword evidence="4" id="KW-0418">Kinase</keyword>
<reference evidence="8" key="1">
    <citation type="submission" date="2021-02" db="EMBL/GenBank/DDBJ databases">
        <title>First Annotated Genome of the Yellow-green Alga Tribonema minus.</title>
        <authorList>
            <person name="Mahan K.M."/>
        </authorList>
    </citation>
    <scope>NUCLEOTIDE SEQUENCE</scope>
    <source>
        <strain evidence="8">UTEX B ZZ1240</strain>
    </source>
</reference>
<evidence type="ECO:0000256" key="6">
    <source>
        <dbReference type="SAM" id="MobiDB-lite"/>
    </source>
</evidence>
<keyword evidence="2" id="KW-0808">Transferase</keyword>
<dbReference type="InterPro" id="IPR004166">
    <property type="entry name" value="a-kinase_dom"/>
</dbReference>
<gene>
    <name evidence="8" type="ORF">JKP88DRAFT_328706</name>
</gene>
<name>A0A836CAL6_9STRA</name>
<keyword evidence="1" id="KW-0723">Serine/threonine-protein kinase</keyword>
<keyword evidence="3" id="KW-0547">Nucleotide-binding</keyword>
<dbReference type="Gene3D" id="3.30.200.20">
    <property type="entry name" value="Phosphorylase Kinase, domain 1"/>
    <property type="match status" value="1"/>
</dbReference>
<dbReference type="PANTHER" id="PTHR45992">
    <property type="entry name" value="EUKARYOTIC ELONGATION FACTOR 2 KINASE-RELATED"/>
    <property type="match status" value="1"/>
</dbReference>
<dbReference type="GO" id="GO:0005524">
    <property type="term" value="F:ATP binding"/>
    <property type="evidence" value="ECO:0007669"/>
    <property type="project" value="UniProtKB-KW"/>
</dbReference>
<protein>
    <recommendedName>
        <fullName evidence="7">Alpha-type protein kinase domain-containing protein</fullName>
    </recommendedName>
</protein>
<dbReference type="OrthoDB" id="202710at2759"/>
<dbReference type="GO" id="GO:0004674">
    <property type="term" value="F:protein serine/threonine kinase activity"/>
    <property type="evidence" value="ECO:0007669"/>
    <property type="project" value="UniProtKB-KW"/>
</dbReference>
<proteinExistence type="predicted"/>
<evidence type="ECO:0000256" key="4">
    <source>
        <dbReference type="ARBA" id="ARBA00022777"/>
    </source>
</evidence>
<evidence type="ECO:0000259" key="7">
    <source>
        <dbReference type="PROSITE" id="PS51158"/>
    </source>
</evidence>
<evidence type="ECO:0000256" key="2">
    <source>
        <dbReference type="ARBA" id="ARBA00022679"/>
    </source>
</evidence>
<dbReference type="Pfam" id="PF02816">
    <property type="entry name" value="Alpha_kinase"/>
    <property type="match status" value="1"/>
</dbReference>
<sequence length="711" mass="79173">MEQLRSGGLLARIGVYKAEATDGTSPHNVRLKIAPHPFAQGSMRYAFHCQLLLSDGWTPGIIKQFKESGRRHNTREEYLKQIEVSSISAYLAQEFNKVKEPGDAEIRFLRTHVAAVPASAGSSASASADVFYNLEESLPAGTFVNKWTFDVTAQHMMVTDLQGVRDTHTGVYHLTDPVLLCRDTSRFGATNLGEKFMRRCVFAVQALLDEVGNGYTPPPPASPHHPEHAPGSEVPALQSAPQQQVLRHLQAEHDRHERVRCACHGFPEHLVVHHVRREVVAPAVEVLLFGHAKLRLEALRSVVVGGGAAAAEAAAAAAPTPAAAAACCSACARAPERMGRHAFAIALTTIFCYLGESLALVGPASIKAPRVTRTWRHQHACKSSAIGLRMSSWSDGDSESDAEAAYMGQSLRNLLAVRASATVQHYWLEFRDELQPTWLKEFEEADHNVGEVGWDGFLTALMRSEPESITVKKKAQRPRGGSGNNPFLSDNRTQIEYTVVVKPYEIAKKIMKVREQLAQEWMRDLQLMDQENHELLRHHDDLLVMNADEADRARQLFFYNDPWGTNAKSPLHQQNYRELIELVTKVALRRYETELRMTGQRYHANWLERFLVKAGDNLVGNDLMEAMLEGPMMMINPKVSGSADKPKMINPLQIAQGVMKRRVAAAAEFRSMLTSIPDDHAQLMRTFLEQQLGAQADSLVMADHSDFHDDI</sequence>
<dbReference type="Proteomes" id="UP000664859">
    <property type="component" value="Unassembled WGS sequence"/>
</dbReference>
<feature type="region of interest" description="Disordered" evidence="6">
    <location>
        <begin position="469"/>
        <end position="489"/>
    </location>
</feature>
<dbReference type="Gene3D" id="3.20.200.10">
    <property type="entry name" value="MHCK/EF2 kinase"/>
    <property type="match status" value="1"/>
</dbReference>
<keyword evidence="5" id="KW-0067">ATP-binding</keyword>
<dbReference type="SUPFAM" id="SSF56112">
    <property type="entry name" value="Protein kinase-like (PK-like)"/>
    <property type="match status" value="1"/>
</dbReference>
<evidence type="ECO:0000256" key="3">
    <source>
        <dbReference type="ARBA" id="ARBA00022741"/>
    </source>
</evidence>